<keyword evidence="4" id="KW-1185">Reference proteome</keyword>
<feature type="compositionally biased region" description="Basic and acidic residues" evidence="2">
    <location>
        <begin position="1"/>
        <end position="10"/>
    </location>
</feature>
<gene>
    <name evidence="3" type="ORF">GCM10017790_58700</name>
</gene>
<protein>
    <submittedName>
        <fullName evidence="3">Uncharacterized protein</fullName>
    </submittedName>
</protein>
<evidence type="ECO:0000313" key="4">
    <source>
        <dbReference type="Proteomes" id="UP000635387"/>
    </source>
</evidence>
<organism evidence="3 4">
    <name type="scientific">Amycolatopsis oliviviridis</name>
    <dbReference type="NCBI Taxonomy" id="1471590"/>
    <lineage>
        <taxon>Bacteria</taxon>
        <taxon>Bacillati</taxon>
        <taxon>Actinomycetota</taxon>
        <taxon>Actinomycetes</taxon>
        <taxon>Pseudonocardiales</taxon>
        <taxon>Pseudonocardiaceae</taxon>
        <taxon>Amycolatopsis</taxon>
    </lineage>
</organism>
<accession>A0ABQ3LYV2</accession>
<evidence type="ECO:0000313" key="3">
    <source>
        <dbReference type="EMBL" id="GHH28217.1"/>
    </source>
</evidence>
<feature type="region of interest" description="Disordered" evidence="2">
    <location>
        <begin position="1"/>
        <end position="24"/>
    </location>
</feature>
<feature type="coiled-coil region" evidence="1">
    <location>
        <begin position="84"/>
        <end position="111"/>
    </location>
</feature>
<evidence type="ECO:0000256" key="2">
    <source>
        <dbReference type="SAM" id="MobiDB-lite"/>
    </source>
</evidence>
<dbReference type="RefSeq" id="WP_191257629.1">
    <property type="nucleotide sequence ID" value="NZ_BNAY01000007.1"/>
</dbReference>
<proteinExistence type="predicted"/>
<dbReference type="EMBL" id="BNAY01000007">
    <property type="protein sequence ID" value="GHH28217.1"/>
    <property type="molecule type" value="Genomic_DNA"/>
</dbReference>
<name>A0ABQ3LYV2_9PSEU</name>
<dbReference type="Proteomes" id="UP000635387">
    <property type="component" value="Unassembled WGS sequence"/>
</dbReference>
<keyword evidence="1" id="KW-0175">Coiled coil</keyword>
<sequence>MRVADRRAHAELLPCSGEEGPGETERDLFLDRLCGLRGLQEPTPDDLSFLLFADRVFGPERRSILEADLADADDHATSEREEERARIKRQLAELGGDEKQLQAKIADLDEADLTLPRDDVR</sequence>
<reference evidence="4" key="1">
    <citation type="journal article" date="2019" name="Int. J. Syst. Evol. Microbiol.">
        <title>The Global Catalogue of Microorganisms (GCM) 10K type strain sequencing project: providing services to taxonomists for standard genome sequencing and annotation.</title>
        <authorList>
            <consortium name="The Broad Institute Genomics Platform"/>
            <consortium name="The Broad Institute Genome Sequencing Center for Infectious Disease"/>
            <person name="Wu L."/>
            <person name="Ma J."/>
        </authorList>
    </citation>
    <scope>NUCLEOTIDE SEQUENCE [LARGE SCALE GENOMIC DNA]</scope>
    <source>
        <strain evidence="4">CGMCC 4.7683</strain>
    </source>
</reference>
<evidence type="ECO:0000256" key="1">
    <source>
        <dbReference type="SAM" id="Coils"/>
    </source>
</evidence>
<comment type="caution">
    <text evidence="3">The sequence shown here is derived from an EMBL/GenBank/DDBJ whole genome shotgun (WGS) entry which is preliminary data.</text>
</comment>